<dbReference type="InterPro" id="IPR036812">
    <property type="entry name" value="NAD(P)_OxRdtase_dom_sf"/>
</dbReference>
<proteinExistence type="predicted"/>
<dbReference type="SUPFAM" id="SSF51430">
    <property type="entry name" value="NAD(P)-linked oxidoreductase"/>
    <property type="match status" value="1"/>
</dbReference>
<sequence>MAFTMNHPAVTSTIIGPRTIEQLESQLPAADLELTAEILDRIDEVVAPGTTFATDDLPFTPKALRETLVDVVDALAPSA</sequence>
<name>A0A840ETZ6_9ACTN</name>
<evidence type="ECO:0000313" key="2">
    <source>
        <dbReference type="Proteomes" id="UP000551501"/>
    </source>
</evidence>
<dbReference type="Gene3D" id="3.20.20.100">
    <property type="entry name" value="NADP-dependent oxidoreductase domain"/>
    <property type="match status" value="1"/>
</dbReference>
<dbReference type="EMBL" id="JACIFP010000001">
    <property type="protein sequence ID" value="MBB4133838.1"/>
    <property type="molecule type" value="Genomic_DNA"/>
</dbReference>
<protein>
    <submittedName>
        <fullName evidence="1">Diketogulonate reductase-like aldo/keto reductase</fullName>
    </submittedName>
</protein>
<accession>A0A840ETZ6</accession>
<comment type="caution">
    <text evidence="1">The sequence shown here is derived from an EMBL/GenBank/DDBJ whole genome shotgun (WGS) entry which is preliminary data.</text>
</comment>
<evidence type="ECO:0000313" key="1">
    <source>
        <dbReference type="EMBL" id="MBB4133838.1"/>
    </source>
</evidence>
<reference evidence="1 2" key="1">
    <citation type="submission" date="2020-08" db="EMBL/GenBank/DDBJ databases">
        <title>Sequencing the genomes of 1000 actinobacteria strains.</title>
        <authorList>
            <person name="Klenk H.-P."/>
        </authorList>
    </citation>
    <scope>NUCLEOTIDE SEQUENCE [LARGE SCALE GENOMIC DNA]</scope>
    <source>
        <strain evidence="1 2">DSM 45298</strain>
    </source>
</reference>
<keyword evidence="2" id="KW-1185">Reference proteome</keyword>
<gene>
    <name evidence="1" type="ORF">BKA16_000390</name>
</gene>
<dbReference type="AlphaFoldDB" id="A0A840ETZ6"/>
<dbReference type="Proteomes" id="UP000551501">
    <property type="component" value="Unassembled WGS sequence"/>
</dbReference>
<organism evidence="1 2">
    <name type="scientific">Gordonia humi</name>
    <dbReference type="NCBI Taxonomy" id="686429"/>
    <lineage>
        <taxon>Bacteria</taxon>
        <taxon>Bacillati</taxon>
        <taxon>Actinomycetota</taxon>
        <taxon>Actinomycetes</taxon>
        <taxon>Mycobacteriales</taxon>
        <taxon>Gordoniaceae</taxon>
        <taxon>Gordonia</taxon>
    </lineage>
</organism>